<reference evidence="4" key="3">
    <citation type="submission" date="2025-09" db="UniProtKB">
        <authorList>
            <consortium name="Ensembl"/>
        </authorList>
    </citation>
    <scope>IDENTIFICATION</scope>
</reference>
<reference evidence="4 5" key="1">
    <citation type="submission" date="2020-02" db="EMBL/GenBank/DDBJ databases">
        <title>Esox lucius (northern pike) genome, fEsoLuc1, primary haplotype.</title>
        <authorList>
            <person name="Myers G."/>
            <person name="Karagic N."/>
            <person name="Meyer A."/>
            <person name="Pippel M."/>
            <person name="Reichard M."/>
            <person name="Winkler S."/>
            <person name="Tracey A."/>
            <person name="Sims Y."/>
            <person name="Howe K."/>
            <person name="Rhie A."/>
            <person name="Formenti G."/>
            <person name="Durbin R."/>
            <person name="Fedrigo O."/>
            <person name="Jarvis E.D."/>
        </authorList>
    </citation>
    <scope>NUCLEOTIDE SEQUENCE [LARGE SCALE GENOMIC DNA]</scope>
</reference>
<dbReference type="Ensembl" id="ENSELUT00000102383.1">
    <property type="protein sequence ID" value="ENSELUP00000087610.1"/>
    <property type="gene ID" value="ENSELUG00000018523.3"/>
</dbReference>
<protein>
    <recommendedName>
        <fullName evidence="3">CABIT domain-containing protein</fullName>
    </recommendedName>
</protein>
<dbReference type="PANTHER" id="PTHR15215:SF2">
    <property type="entry name" value="PROTEIN THEMIS2"/>
    <property type="match status" value="1"/>
</dbReference>
<evidence type="ECO:0000259" key="3">
    <source>
        <dbReference type="Pfam" id="PF12736"/>
    </source>
</evidence>
<evidence type="ECO:0000256" key="2">
    <source>
        <dbReference type="SAM" id="MobiDB-lite"/>
    </source>
</evidence>
<dbReference type="GeneTree" id="ENSGT00530000063770"/>
<evidence type="ECO:0000256" key="1">
    <source>
        <dbReference type="ARBA" id="ARBA00006414"/>
    </source>
</evidence>
<organism evidence="4 5">
    <name type="scientific">Esox lucius</name>
    <name type="common">Northern pike</name>
    <dbReference type="NCBI Taxonomy" id="8010"/>
    <lineage>
        <taxon>Eukaryota</taxon>
        <taxon>Metazoa</taxon>
        <taxon>Chordata</taxon>
        <taxon>Craniata</taxon>
        <taxon>Vertebrata</taxon>
        <taxon>Euteleostomi</taxon>
        <taxon>Actinopterygii</taxon>
        <taxon>Neopterygii</taxon>
        <taxon>Teleostei</taxon>
        <taxon>Protacanthopterygii</taxon>
        <taxon>Esociformes</taxon>
        <taxon>Esocidae</taxon>
        <taxon>Esox</taxon>
    </lineage>
</organism>
<feature type="compositionally biased region" description="Polar residues" evidence="2">
    <location>
        <begin position="555"/>
        <end position="564"/>
    </location>
</feature>
<keyword evidence="5" id="KW-1185">Reference proteome</keyword>
<dbReference type="GO" id="GO:0005737">
    <property type="term" value="C:cytoplasm"/>
    <property type="evidence" value="ECO:0007669"/>
    <property type="project" value="TreeGrafter"/>
</dbReference>
<dbReference type="AlphaFoldDB" id="A0AAY5KH68"/>
<feature type="domain" description="CABIT" evidence="3">
    <location>
        <begin position="17"/>
        <end position="231"/>
    </location>
</feature>
<dbReference type="InterPro" id="IPR025946">
    <property type="entry name" value="CABIT_dom"/>
</dbReference>
<evidence type="ECO:0000313" key="5">
    <source>
        <dbReference type="Proteomes" id="UP000265140"/>
    </source>
</evidence>
<evidence type="ECO:0000313" key="4">
    <source>
        <dbReference type="Ensembl" id="ENSELUP00000087610.1"/>
    </source>
</evidence>
<comment type="similarity">
    <text evidence="1">Belongs to the themis family.</text>
</comment>
<feature type="region of interest" description="Disordered" evidence="2">
    <location>
        <begin position="490"/>
        <end position="568"/>
    </location>
</feature>
<dbReference type="GO" id="GO:0005634">
    <property type="term" value="C:nucleus"/>
    <property type="evidence" value="ECO:0007669"/>
    <property type="project" value="TreeGrafter"/>
</dbReference>
<dbReference type="InterPro" id="IPR039671">
    <property type="entry name" value="THEMIS"/>
</dbReference>
<proteinExistence type="inferred from homology"/>
<reference evidence="4" key="2">
    <citation type="submission" date="2025-08" db="UniProtKB">
        <authorList>
            <consortium name="Ensembl"/>
        </authorList>
    </citation>
    <scope>IDENTIFICATION</scope>
</reference>
<dbReference type="PANTHER" id="PTHR15215">
    <property type="entry name" value="CABIT DOMAIN-CONTAINING PROTEIN"/>
    <property type="match status" value="1"/>
</dbReference>
<feature type="domain" description="CABIT" evidence="3">
    <location>
        <begin position="251"/>
        <end position="438"/>
    </location>
</feature>
<name>A0AAY5KH68_ESOLU</name>
<dbReference type="Pfam" id="PF12736">
    <property type="entry name" value="CABIT"/>
    <property type="match status" value="2"/>
</dbReference>
<dbReference type="Proteomes" id="UP000265140">
    <property type="component" value="Chromosome 20"/>
</dbReference>
<dbReference type="GO" id="GO:0050852">
    <property type="term" value="P:T cell receptor signaling pathway"/>
    <property type="evidence" value="ECO:0007669"/>
    <property type="project" value="TreeGrafter"/>
</dbReference>
<accession>A0AAY5KH68</accession>
<sequence>MDESPRSCATPQRRRPGSVYELSGSEVCLCTGDLVKVVNIQLLSVSCEDISNNEKFELPLNHAGLFKLVPEKMPYNTIEEMLSLRPEALEVCLPFSFTSKCELTFQNFTLGAGKIVTMLSIEQQEGVKEKHIRCHLHGQQGQLAEVLVPFSCRGEFYECESDNTYTLQEIMSSPYLCSRYFCFSKITKKGGPLVFSPIYQVQAIMHLRKNIVTFPSSLEVDVVDVTLQSQDVNFVTPLTLPEVFAKSDGAFPTMAEILEIHEGKPMFCCTWLTELRKGHHLALLKRGSSTIFLASGQKGRKGRQYFLVSPSYSGRLKRKPREFDSVYELYVALIHTPFLKVSVTRHSEGLEGEEIPALSEDEEEENVELHLPLYMQSHFVEKLTDKKKYSLTDLCKCFTLPLDIKVVGRDAGLEMDPLVGFSSLRLEEAVVEPMIQASLPAKPEMCFEIPSRWFNMSLSFIDDPLPLAQQDCHLETVTEVTDSFYHEFRKLTTSDETPPPRPPKRKSVSSKPLLGLQPTLGSKSLSGSKPFIATPSPSELDAPCLPPKSPLPQLTGLSLDSKTAQRPPAPLPVVSTFTSYILKTKNRLMALKNRLHTACSCDIWVMCHKPEVP</sequence>